<reference evidence="1" key="1">
    <citation type="journal article" date="2020" name="Microorganisms">
        <title>Reliable Identification of Environmental Pseudomonas Isolates Using the rpoD Gene.</title>
        <authorList>
            <consortium name="The Broad Institute Genome Sequencing Platform"/>
            <person name="Girard L."/>
            <person name="Lood C."/>
            <person name="Rokni-Zadeh H."/>
            <person name="van Noort V."/>
            <person name="Lavigne R."/>
            <person name="De Mot R."/>
        </authorList>
    </citation>
    <scope>NUCLEOTIDE SEQUENCE [LARGE SCALE GENOMIC DNA]</scope>
    <source>
        <strain evidence="1">SWRI145</strain>
    </source>
</reference>
<gene>
    <name evidence="1" type="ORF">HU722_24200</name>
</gene>
<proteinExistence type="predicted"/>
<evidence type="ECO:0000313" key="1">
    <source>
        <dbReference type="EMBL" id="MBC3294633.1"/>
    </source>
</evidence>
<accession>A0A8I0CYA5</accession>
<dbReference type="AlphaFoldDB" id="A0A8I0CYA5"/>
<sequence length="61" mass="6958">MTIYLRSSITGKVLTQEEWQHSLYEWDDEGGASDPADEFIEVVKDEEGNWIEKNSAHNSDG</sequence>
<protein>
    <submittedName>
        <fullName evidence="1">Uncharacterized protein</fullName>
    </submittedName>
</protein>
<dbReference type="EMBL" id="JABWQF010000016">
    <property type="protein sequence ID" value="MBC3294633.1"/>
    <property type="molecule type" value="Genomic_DNA"/>
</dbReference>
<organism evidence="1">
    <name type="scientific">Pseudomonas tritici</name>
    <dbReference type="NCBI Taxonomy" id="2745518"/>
    <lineage>
        <taxon>Bacteria</taxon>
        <taxon>Pseudomonadati</taxon>
        <taxon>Pseudomonadota</taxon>
        <taxon>Gammaproteobacteria</taxon>
        <taxon>Pseudomonadales</taxon>
        <taxon>Pseudomonadaceae</taxon>
        <taxon>Pseudomonas</taxon>
    </lineage>
</organism>
<comment type="caution">
    <text evidence="1">The sequence shown here is derived from an EMBL/GenBank/DDBJ whole genome shotgun (WGS) entry which is preliminary data.</text>
</comment>
<name>A0A8I0CYA5_9PSED</name>